<organism evidence="1 2">
    <name type="scientific">Bauhinia variegata</name>
    <name type="common">Purple orchid tree</name>
    <name type="synonym">Phanera variegata</name>
    <dbReference type="NCBI Taxonomy" id="167791"/>
    <lineage>
        <taxon>Eukaryota</taxon>
        <taxon>Viridiplantae</taxon>
        <taxon>Streptophyta</taxon>
        <taxon>Embryophyta</taxon>
        <taxon>Tracheophyta</taxon>
        <taxon>Spermatophyta</taxon>
        <taxon>Magnoliopsida</taxon>
        <taxon>eudicotyledons</taxon>
        <taxon>Gunneridae</taxon>
        <taxon>Pentapetalae</taxon>
        <taxon>rosids</taxon>
        <taxon>fabids</taxon>
        <taxon>Fabales</taxon>
        <taxon>Fabaceae</taxon>
        <taxon>Cercidoideae</taxon>
        <taxon>Cercideae</taxon>
        <taxon>Bauhiniinae</taxon>
        <taxon>Bauhinia</taxon>
    </lineage>
</organism>
<reference evidence="1 2" key="1">
    <citation type="journal article" date="2022" name="DNA Res.">
        <title>Chromosomal-level genome assembly of the orchid tree Bauhinia variegata (Leguminosae; Cercidoideae) supports the allotetraploid origin hypothesis of Bauhinia.</title>
        <authorList>
            <person name="Zhong Y."/>
            <person name="Chen Y."/>
            <person name="Zheng D."/>
            <person name="Pang J."/>
            <person name="Liu Y."/>
            <person name="Luo S."/>
            <person name="Meng S."/>
            <person name="Qian L."/>
            <person name="Wei D."/>
            <person name="Dai S."/>
            <person name="Zhou R."/>
        </authorList>
    </citation>
    <scope>NUCLEOTIDE SEQUENCE [LARGE SCALE GENOMIC DNA]</scope>
    <source>
        <strain evidence="1">BV-YZ2020</strain>
    </source>
</reference>
<comment type="caution">
    <text evidence="1">The sequence shown here is derived from an EMBL/GenBank/DDBJ whole genome shotgun (WGS) entry which is preliminary data.</text>
</comment>
<gene>
    <name evidence="1" type="ORF">L6164_024723</name>
</gene>
<dbReference type="Proteomes" id="UP000828941">
    <property type="component" value="Chromosome 10"/>
</dbReference>
<name>A0ACB9LYN6_BAUVA</name>
<keyword evidence="2" id="KW-1185">Reference proteome</keyword>
<evidence type="ECO:0000313" key="2">
    <source>
        <dbReference type="Proteomes" id="UP000828941"/>
    </source>
</evidence>
<evidence type="ECO:0000313" key="1">
    <source>
        <dbReference type="EMBL" id="KAI4316778.1"/>
    </source>
</evidence>
<sequence length="302" mass="34369">MLTVTVFPTDKEFVPLFGFLNITITSATAIYRTHSNGDIPMVTFITFIYFCTILLHYWFRLYHSVSRHEKWARLKTGIWVLLCSIMFGFACQFSIFMSPLESVSFFAVVIAGNSVLFYVSFIWNGSERRTSDGAVCSNSQHQVSIQIPTVSDPETSSSPLPAINSETETTIYSFLPFFAFINISIISCTAIYRSHNNGDIPMVLFVTFVYFGTMLLDYWLRLCRDQPRVEKSARIHELKIGIWVLLCSVMFGFAYQFSILMKAGESRAISAAVIGVSSLIFYAYFIWKGLEDELSNLVKLKQ</sequence>
<proteinExistence type="predicted"/>
<accession>A0ACB9LYN6</accession>
<dbReference type="EMBL" id="CM039435">
    <property type="protein sequence ID" value="KAI4316778.1"/>
    <property type="molecule type" value="Genomic_DNA"/>
</dbReference>
<protein>
    <submittedName>
        <fullName evidence="1">Uncharacterized protein</fullName>
    </submittedName>
</protein>